<evidence type="ECO:0000256" key="6">
    <source>
        <dbReference type="ARBA" id="ARBA00022842"/>
    </source>
</evidence>
<proteinExistence type="inferred from homology"/>
<organism evidence="8">
    <name type="scientific">hydrothermal vent metagenome</name>
    <dbReference type="NCBI Taxonomy" id="652676"/>
    <lineage>
        <taxon>unclassified sequences</taxon>
        <taxon>metagenomes</taxon>
        <taxon>ecological metagenomes</taxon>
    </lineage>
</organism>
<comment type="similarity">
    <text evidence="3">Belongs to the DNA repair enzymes AP/ExoA family.</text>
</comment>
<protein>
    <submittedName>
        <fullName evidence="8">Exodeoxyribonuclease III</fullName>
        <ecNumber evidence="8">3.1.11.2</ecNumber>
    </submittedName>
</protein>
<dbReference type="GO" id="GO:0003906">
    <property type="term" value="F:DNA-(apurinic or apyrimidinic site) endonuclease activity"/>
    <property type="evidence" value="ECO:0007669"/>
    <property type="project" value="TreeGrafter"/>
</dbReference>
<dbReference type="SUPFAM" id="SSF56219">
    <property type="entry name" value="DNase I-like"/>
    <property type="match status" value="1"/>
</dbReference>
<dbReference type="GO" id="GO:0046872">
    <property type="term" value="F:metal ion binding"/>
    <property type="evidence" value="ECO:0007669"/>
    <property type="project" value="UniProtKB-KW"/>
</dbReference>
<dbReference type="GO" id="GO:0006284">
    <property type="term" value="P:base-excision repair"/>
    <property type="evidence" value="ECO:0007669"/>
    <property type="project" value="TreeGrafter"/>
</dbReference>
<evidence type="ECO:0000256" key="5">
    <source>
        <dbReference type="ARBA" id="ARBA00022801"/>
    </source>
</evidence>
<dbReference type="PROSITE" id="PS51435">
    <property type="entry name" value="AP_NUCLEASE_F1_4"/>
    <property type="match status" value="1"/>
</dbReference>
<dbReference type="NCBIfam" id="TIGR00195">
    <property type="entry name" value="exoDNase_III"/>
    <property type="match status" value="1"/>
</dbReference>
<evidence type="ECO:0000256" key="4">
    <source>
        <dbReference type="ARBA" id="ARBA00022723"/>
    </source>
</evidence>
<dbReference type="Pfam" id="PF03372">
    <property type="entry name" value="Exo_endo_phos"/>
    <property type="match status" value="1"/>
</dbReference>
<accession>A0A3B1AY68</accession>
<dbReference type="CDD" id="cd10281">
    <property type="entry name" value="Nape_like_AP-endo"/>
    <property type="match status" value="1"/>
</dbReference>
<feature type="domain" description="Endonuclease/exonuclease/phosphatase" evidence="7">
    <location>
        <begin position="4"/>
        <end position="246"/>
    </location>
</feature>
<dbReference type="GO" id="GO:0003677">
    <property type="term" value="F:DNA binding"/>
    <property type="evidence" value="ECO:0007669"/>
    <property type="project" value="InterPro"/>
</dbReference>
<dbReference type="PANTHER" id="PTHR22748:SF6">
    <property type="entry name" value="DNA-(APURINIC OR APYRIMIDINIC SITE) ENDONUCLEASE"/>
    <property type="match status" value="1"/>
</dbReference>
<keyword evidence="5 8" id="KW-0378">Hydrolase</keyword>
<comment type="cofactor">
    <cofactor evidence="2">
        <name>Mg(2+)</name>
        <dbReference type="ChEBI" id="CHEBI:18420"/>
    </cofactor>
</comment>
<evidence type="ECO:0000313" key="8">
    <source>
        <dbReference type="EMBL" id="VAW97746.1"/>
    </source>
</evidence>
<dbReference type="InterPro" id="IPR020848">
    <property type="entry name" value="AP_endonuclease_F1_CS"/>
</dbReference>
<keyword evidence="4" id="KW-0479">Metal-binding</keyword>
<dbReference type="PROSITE" id="PS00728">
    <property type="entry name" value="AP_NUCLEASE_F1_3"/>
    <property type="match status" value="1"/>
</dbReference>
<evidence type="ECO:0000256" key="1">
    <source>
        <dbReference type="ARBA" id="ARBA00001936"/>
    </source>
</evidence>
<dbReference type="Gene3D" id="3.60.10.10">
    <property type="entry name" value="Endonuclease/exonuclease/phosphatase"/>
    <property type="match status" value="1"/>
</dbReference>
<dbReference type="InterPro" id="IPR036691">
    <property type="entry name" value="Endo/exonu/phosph_ase_sf"/>
</dbReference>
<dbReference type="PROSITE" id="PS00726">
    <property type="entry name" value="AP_NUCLEASE_F1_1"/>
    <property type="match status" value="1"/>
</dbReference>
<dbReference type="GO" id="GO:0008081">
    <property type="term" value="F:phosphoric diester hydrolase activity"/>
    <property type="evidence" value="ECO:0007669"/>
    <property type="project" value="TreeGrafter"/>
</dbReference>
<dbReference type="InterPro" id="IPR004808">
    <property type="entry name" value="AP_endonuc_1"/>
</dbReference>
<comment type="cofactor">
    <cofactor evidence="1">
        <name>Mn(2+)</name>
        <dbReference type="ChEBI" id="CHEBI:29035"/>
    </cofactor>
</comment>
<dbReference type="EC" id="3.1.11.2" evidence="8"/>
<name>A0A3B1AY68_9ZZZZ</name>
<reference evidence="8" key="1">
    <citation type="submission" date="2018-06" db="EMBL/GenBank/DDBJ databases">
        <authorList>
            <person name="Zhirakovskaya E."/>
        </authorList>
    </citation>
    <scope>NUCLEOTIDE SEQUENCE</scope>
</reference>
<evidence type="ECO:0000259" key="7">
    <source>
        <dbReference type="Pfam" id="PF03372"/>
    </source>
</evidence>
<dbReference type="NCBIfam" id="TIGR00633">
    <property type="entry name" value="xth"/>
    <property type="match status" value="1"/>
</dbReference>
<dbReference type="InterPro" id="IPR005135">
    <property type="entry name" value="Endo/exonuclease/phosphatase"/>
</dbReference>
<evidence type="ECO:0000256" key="3">
    <source>
        <dbReference type="ARBA" id="ARBA00007092"/>
    </source>
</evidence>
<gene>
    <name evidence="8" type="ORF">MNBD_GAMMA23-618</name>
</gene>
<dbReference type="EMBL" id="UOFT01000061">
    <property type="protein sequence ID" value="VAW97746.1"/>
    <property type="molecule type" value="Genomic_DNA"/>
</dbReference>
<dbReference type="FunFam" id="3.60.10.10:FF:000026">
    <property type="entry name" value="Exodeoxyribonuclease III"/>
    <property type="match status" value="1"/>
</dbReference>
<dbReference type="PANTHER" id="PTHR22748">
    <property type="entry name" value="AP ENDONUCLEASE"/>
    <property type="match status" value="1"/>
</dbReference>
<evidence type="ECO:0000256" key="2">
    <source>
        <dbReference type="ARBA" id="ARBA00001946"/>
    </source>
</evidence>
<dbReference type="AlphaFoldDB" id="A0A3B1AY68"/>
<dbReference type="InterPro" id="IPR020847">
    <property type="entry name" value="AP_endonuclease_F1_BS"/>
</dbReference>
<keyword evidence="6" id="KW-0460">Magnesium</keyword>
<sequence>MRVISANLNGIRAAAKKGFFDWMKKQNADVVCIQETKAQIDQLSDDVFKPKGYHRYFFDAEKKGYSGTALYCKQEPDKVIKGLGWAHADTEGRYIQANFGKLSVASLYLPSGSSSEERHANKLKFMDLFLEDLIAKKRKHRDYIICGDFNTVHKEIDIKNWKSNQKNSGCTPEEHAWCDKLFDEVGYVDAFRVVNQQAEQYTWWSNRGNARANNVGWRIDYHVVSNSLKDKVKSASVYKDSWFSDHAPLTIDYDL</sequence>
<dbReference type="GO" id="GO:0008311">
    <property type="term" value="F:double-stranded DNA 3'-5' DNA exonuclease activity"/>
    <property type="evidence" value="ECO:0007669"/>
    <property type="project" value="UniProtKB-EC"/>
</dbReference>